<dbReference type="PANTHER" id="PTHR32347">
    <property type="entry name" value="EFFLUX SYSTEM COMPONENT YKNX-RELATED"/>
    <property type="match status" value="1"/>
</dbReference>
<dbReference type="EMBL" id="FQUL01000015">
    <property type="protein sequence ID" value="SHE66843.1"/>
    <property type="molecule type" value="Genomic_DNA"/>
</dbReference>
<keyword evidence="2" id="KW-0175">Coiled coil</keyword>
<dbReference type="STRING" id="1121881.SAMN02745225_01286"/>
<evidence type="ECO:0000313" key="4">
    <source>
        <dbReference type="Proteomes" id="UP000184295"/>
    </source>
</evidence>
<evidence type="ECO:0000256" key="2">
    <source>
        <dbReference type="ARBA" id="ARBA00023054"/>
    </source>
</evidence>
<dbReference type="GO" id="GO:0030313">
    <property type="term" value="C:cell envelope"/>
    <property type="evidence" value="ECO:0007669"/>
    <property type="project" value="UniProtKB-SubCell"/>
</dbReference>
<sequence length="113" mass="12281">MKRSDLRHKLLQVVLALVLVAFGYGLRYLTARPSLESLTGLRTKVITVTKGSLRTLVSTTGLIQPTQQQSVSFLENGIVQYVDVTPGQRVTRGQILASLDSTDLQAALTQAQA</sequence>
<comment type="subcellular location">
    <subcellularLocation>
        <location evidence="1">Cell envelope</location>
    </subcellularLocation>
</comment>
<dbReference type="OrthoDB" id="4932908at2"/>
<dbReference type="Gene3D" id="2.40.50.100">
    <property type="match status" value="1"/>
</dbReference>
<gene>
    <name evidence="3" type="ORF">SAMN02745225_01286</name>
</gene>
<name>A0A1M4VD49_9ACTN</name>
<accession>A0A1M4VD49</accession>
<protein>
    <submittedName>
        <fullName evidence="3">Biotin-lipoyl like</fullName>
    </submittedName>
</protein>
<reference evidence="4" key="1">
    <citation type="submission" date="2016-11" db="EMBL/GenBank/DDBJ databases">
        <authorList>
            <person name="Varghese N."/>
            <person name="Submissions S."/>
        </authorList>
    </citation>
    <scope>NUCLEOTIDE SEQUENCE [LARGE SCALE GENOMIC DNA]</scope>
    <source>
        <strain evidence="4">DSM 19514</strain>
    </source>
</reference>
<dbReference type="PANTHER" id="PTHR32347:SF14">
    <property type="entry name" value="EFFLUX SYSTEM COMPONENT YKNX-RELATED"/>
    <property type="match status" value="1"/>
</dbReference>
<dbReference type="RefSeq" id="WP_072790136.1">
    <property type="nucleotide sequence ID" value="NZ_FQUL01000015.1"/>
</dbReference>
<keyword evidence="4" id="KW-1185">Reference proteome</keyword>
<dbReference type="InterPro" id="IPR050465">
    <property type="entry name" value="UPF0194_transport"/>
</dbReference>
<dbReference type="Proteomes" id="UP000184295">
    <property type="component" value="Unassembled WGS sequence"/>
</dbReference>
<dbReference type="SUPFAM" id="SSF111369">
    <property type="entry name" value="HlyD-like secretion proteins"/>
    <property type="match status" value="1"/>
</dbReference>
<evidence type="ECO:0000313" key="3">
    <source>
        <dbReference type="EMBL" id="SHE66843.1"/>
    </source>
</evidence>
<proteinExistence type="predicted"/>
<dbReference type="AlphaFoldDB" id="A0A1M4VD49"/>
<evidence type="ECO:0000256" key="1">
    <source>
        <dbReference type="ARBA" id="ARBA00004196"/>
    </source>
</evidence>
<organism evidence="3 4">
    <name type="scientific">Ferrithrix thermotolerans DSM 19514</name>
    <dbReference type="NCBI Taxonomy" id="1121881"/>
    <lineage>
        <taxon>Bacteria</taxon>
        <taxon>Bacillati</taxon>
        <taxon>Actinomycetota</taxon>
        <taxon>Acidimicrobiia</taxon>
        <taxon>Acidimicrobiales</taxon>
        <taxon>Acidimicrobiaceae</taxon>
        <taxon>Ferrithrix</taxon>
    </lineage>
</organism>